<dbReference type="EMBL" id="MIKB01000016">
    <property type="protein sequence ID" value="OEG15325.1"/>
    <property type="molecule type" value="Genomic_DNA"/>
</dbReference>
<dbReference type="Proteomes" id="UP000094764">
    <property type="component" value="Unassembled WGS sequence"/>
</dbReference>
<name>A0A1E5GRY3_9ENTE</name>
<dbReference type="PROSITE" id="PS51257">
    <property type="entry name" value="PROKAR_LIPOPROTEIN"/>
    <property type="match status" value="1"/>
</dbReference>
<reference evidence="3" key="1">
    <citation type="submission" date="2016-09" db="EMBL/GenBank/DDBJ databases">
        <authorList>
            <person name="Gulvik C.A."/>
        </authorList>
    </citation>
    <scope>NUCLEOTIDE SEQUENCE [LARGE SCALE GENOMIC DNA]</scope>
    <source>
        <strain evidence="3">LMG 26306</strain>
    </source>
</reference>
<evidence type="ECO:0000256" key="1">
    <source>
        <dbReference type="SAM" id="SignalP"/>
    </source>
</evidence>
<proteinExistence type="predicted"/>
<evidence type="ECO:0000313" key="2">
    <source>
        <dbReference type="EMBL" id="OEG15325.1"/>
    </source>
</evidence>
<sequence length="89" mass="9640">MKKRTIGIFALSAVLMTVTLTACGAKEKDAGDKGQLSGKKFDKKESDVVSERNEVIDGQEMTVKTFSDGTEMTLPKGINLDDSEIQALE</sequence>
<evidence type="ECO:0008006" key="4">
    <source>
        <dbReference type="Google" id="ProtNLM"/>
    </source>
</evidence>
<feature type="chain" id="PRO_5009177713" description="ABC transporter substrate-binding protein" evidence="1">
    <location>
        <begin position="25"/>
        <end position="89"/>
    </location>
</feature>
<feature type="signal peptide" evidence="1">
    <location>
        <begin position="1"/>
        <end position="24"/>
    </location>
</feature>
<accession>A0A1E5GRY3</accession>
<organism evidence="2 3">
    <name type="scientific">Enterococcus quebecensis</name>
    <dbReference type="NCBI Taxonomy" id="903983"/>
    <lineage>
        <taxon>Bacteria</taxon>
        <taxon>Bacillati</taxon>
        <taxon>Bacillota</taxon>
        <taxon>Bacilli</taxon>
        <taxon>Lactobacillales</taxon>
        <taxon>Enterococcaceae</taxon>
        <taxon>Enterococcus</taxon>
    </lineage>
</organism>
<keyword evidence="1" id="KW-0732">Signal</keyword>
<evidence type="ECO:0000313" key="3">
    <source>
        <dbReference type="Proteomes" id="UP000094764"/>
    </source>
</evidence>
<protein>
    <recommendedName>
        <fullName evidence="4">ABC transporter substrate-binding protein</fullName>
    </recommendedName>
</protein>
<dbReference type="AlphaFoldDB" id="A0A1E5GRY3"/>
<keyword evidence="3" id="KW-1185">Reference proteome</keyword>
<gene>
    <name evidence="2" type="ORF">BCR23_10855</name>
</gene>
<comment type="caution">
    <text evidence="2">The sequence shown here is derived from an EMBL/GenBank/DDBJ whole genome shotgun (WGS) entry which is preliminary data.</text>
</comment>
<dbReference type="RefSeq" id="WP_069635813.1">
    <property type="nucleotide sequence ID" value="NZ_JXKZ01000017.1"/>
</dbReference>